<feature type="region of interest" description="Disordered" evidence="5">
    <location>
        <begin position="743"/>
        <end position="905"/>
    </location>
</feature>
<feature type="region of interest" description="Disordered" evidence="5">
    <location>
        <begin position="2935"/>
        <end position="3476"/>
    </location>
</feature>
<feature type="domain" description="Ig-like" evidence="6">
    <location>
        <begin position="4114"/>
        <end position="4192"/>
    </location>
</feature>
<evidence type="ECO:0000256" key="4">
    <source>
        <dbReference type="ARBA" id="ARBA00023157"/>
    </source>
</evidence>
<feature type="domain" description="Ig-like" evidence="6">
    <location>
        <begin position="4502"/>
        <end position="4596"/>
    </location>
</feature>
<dbReference type="InterPro" id="IPR013783">
    <property type="entry name" value="Ig-like_fold"/>
</dbReference>
<dbReference type="GO" id="GO:0005737">
    <property type="term" value="C:cytoplasm"/>
    <property type="evidence" value="ECO:0007669"/>
    <property type="project" value="UniProtKB-SubCell"/>
</dbReference>
<feature type="domain" description="Ig-like" evidence="6">
    <location>
        <begin position="1168"/>
        <end position="1258"/>
    </location>
</feature>
<feature type="compositionally biased region" description="Basic and acidic residues" evidence="5">
    <location>
        <begin position="2950"/>
        <end position="2965"/>
    </location>
</feature>
<feature type="compositionally biased region" description="Basic and acidic residues" evidence="5">
    <location>
        <begin position="1463"/>
        <end position="1850"/>
    </location>
</feature>
<evidence type="ECO:0000256" key="1">
    <source>
        <dbReference type="ARBA" id="ARBA00004496"/>
    </source>
</evidence>
<keyword evidence="4" id="KW-1015">Disulfide bond</keyword>
<feature type="compositionally biased region" description="Polar residues" evidence="5">
    <location>
        <begin position="1428"/>
        <end position="1448"/>
    </location>
</feature>
<feature type="domain" description="Ig-like" evidence="6">
    <location>
        <begin position="3583"/>
        <end position="3670"/>
    </location>
</feature>
<feature type="domain" description="Ig-like" evidence="6">
    <location>
        <begin position="3929"/>
        <end position="4016"/>
    </location>
</feature>
<dbReference type="InterPro" id="IPR007110">
    <property type="entry name" value="Ig-like_dom"/>
</dbReference>
<feature type="compositionally biased region" description="Low complexity" evidence="5">
    <location>
        <begin position="346"/>
        <end position="359"/>
    </location>
</feature>
<feature type="domain" description="Ig-like" evidence="6">
    <location>
        <begin position="114"/>
        <end position="204"/>
    </location>
</feature>
<feature type="compositionally biased region" description="Basic and acidic residues" evidence="5">
    <location>
        <begin position="2974"/>
        <end position="3445"/>
    </location>
</feature>
<feature type="region of interest" description="Disordered" evidence="5">
    <location>
        <begin position="1"/>
        <end position="29"/>
    </location>
</feature>
<feature type="compositionally biased region" description="Basic and acidic residues" evidence="5">
    <location>
        <begin position="1856"/>
        <end position="1925"/>
    </location>
</feature>
<sequence length="5310" mass="607516">PQEKQPEKVVEEVEEVKQIPEEKKPEETEIPIKEVEEGTTVTLTVQLPEGTSHKIIILLKDKQPVKPSERIKIISTSSTTIEIQIIKAKPQDTGKYSVLIDKKEQPIVQLKVIPKPVTRQIMDIPQTTFNEGETLTIECEFDSTPEETFVFLRNGKPLKPNDRISTIVEDNKYTIVVKNLRPKEDEGVYTLKSDHLILDTPSITVAPKEKKPQTETTTVEEEEVTVTTVPVEEKQPKVQESEKQPKVREEEEQPKVQEEEKQPKVQDKEKQPKVPEEEKQPKVPEEDKQPKVPEEEGQPKVQEEEKQPKVSEQEKQPKVPQEEKQPKVQEEEMPKKELPVHEVEETTTVTLTVEQPQTTKPEEIVLLKDGEELKPSDHVKITPTSPTTTEIQITKVKPEDEGDYTVKVKDVEQPLVRLKVHPKPVIRQEIELPKIQFNEKETLTIACQFDGTPEEPFVFLHNDEPIVPDSRVTTTVEDNKYTIVVKDLRPEEDEGVYTLKSDHLILETPSITVVPEEKKPKTETTTVEEEEIVTVVPQEKQPEKVVEEVEEVKQIPEEKKPEEIETSIKEVEEGTTVTLTVEIPEGVSHKIIVLLMNKQPVKPSDRIKITPTSPTTIEIQIIKVKPQDEGKYSVIIDKKEQPIVHLKVIPKPVTRQIMDIPQTTFKEGETLTIECEFDATPEETFEFLRNGKPLKPNDRISTIVEDDTYTIIVKNLRPKEDEGVYTLKSDHLILDTPSITVVPKEKKPQTETTTVEEEQVTVTTVPEEETQPKVQEEEKQPRVPEEEKQPKVLEEEKQPKVPQQEKKPKVPQEEKQPTVPQEEKQPKVPEEEKQSTVPQEEKQPKVQEEEIPRKELPVHEVEETSTVTLTVEQPQTTKPEEIVLLKDGEELKPSDHVKITPTSPTTTEIQITKVKPEDEGDYTVKVKDVEQPLVRLKVHPKPVIRQEIELPKIQFNEKETLTIACQFDGTPEEPFVFLHNDEPIVPDSRVTTTVEDNKYTIVVKDLRPEEDEGVYTLKSDHLILETPSITVVPEEKKPKTETTTVEEEEIVTVVPQEKQPEKVVEEVEEVKQIPEEKKPEETEIPIKEVEEGTTVTLTVQLPEGTSHKIIVLLKNKQPVKPSERIKIITTSSTTIEIQIIKAKLQDTGKYSVLIDKKEQPIVHLKVVPKPVTRQIMDIPQTTFNEGETLTIECEFDSTPEETFEFLRNGKPLKPDGRISTIVEDNTYRIIVKNLRPKEDEGIYTLKSDHLILDTPSITVIRMERKEELKETVDFVEEIEEKTIVVEPSKKPEVVDVEVVEKGTDELPEITTTIRKPEETVEEEKPTIKTTMTAEEAAPIESPTFTEKFEEENIVLEKAPETKITTPIEEEIGAITETVEEKTPTPTVETTTEEITRIETIEEQPMEVVKPEDKTETKVVQDRIPEQPIQETSADQLATKTEQITPIESQQKEEVISTTVPTPQEEKPKPIEEEKPKPVEEEKPKPVEEEKPKPVEEEKPKPVEEEKPKLVEEEKPKPIEEEKPKPVEEEKPKPVEEETPKPIEEEKPKPVEEETPKPVEEEKPKPVEEETPKPVEEEKPKPVEEEKPKPVEEEKPKPIEEEKPKPVEEEKPKPVEEEKPKPVEEEKPKPVEEEKPKPVEEEKPKPTEEEKPKPVEEEKPKPVEEETPKAVEEEKPKLVEEEKPKPVEEEKPKPTEEEKPKPVEEEKPKAVEEEKPKPVEEEKPKPVEEEKSKPVEEEKPKPVEEEKPKPVEEEKPKPVEEEKPKPIEEEKPKPVEEEKPTPVEEEKPKPVEEEKPKPVEEEKPKPVEEEKPKPVEEEKPKPIEEEKPKPTEEEKPTPVEEEKLKPIEEQKPQPVEEQPKLVEAEKSIQVEEEQPKPTEEERPKPVEQEKPQRVEEEKSQPVEEQPKSAEEEKSRPVEQEKPKPVEEQLTSVEEEKPKPVEERPKPVGEEKPQPVEEQPKRVEEEIPKRVEKEPQPAEEEKPQPIEEVKAQPVEEEQPKPVEEEKLQPVEEEQPKPAEEEKPKPPTELEKPKEETRTEPVEEEKVDIPSTEESRLVEVKKPVEQEKRELVSTEEQLRETVEQEIPVHEVEEDTTVTLTVDTPIRDIRLLKDNKELKPSEHIKIVQTSRTTTEIQIIKAKPKDEGKYSVVIDKKEQPLVLLKVIPKPITHQTMDIPQTTFEEGETLTIKCQFDSLPEETFEFLRNGKPLKPNDRISTIVEDNTYTIVVKHLRPKEDEGVYTLKSNHLILDTPSITVIAKPKQPEKIETQEIVELREAAPTEEKKEQIPQPVGQPKPEEIPQPQETTTTEVQEQQEEITFVTEQPKLPTKKTVTELPVHEVEETSTVTLTVEQPQTTKPEDVVLLKDGKELKPSEHVKITPTSPTTTEVQITKVKPEDEGDYTVKVKDVEQPLVRLKVHPKPVIRQEMQLPKTRFNEKETLTIVCQFDATPEEPFIFLHNDEPIVPDSRVTTTVEDNKYTIVVKDLRPEEDEDSRVTTTVEDNKYTIVVKDLRPEEDEGVYTLKSDHLILDTPSITVVPEEKKPETETTIIKEETVTIEIPETPTVEVVEETIEEKPKPPVEQPLVSEEETVTVEIKPKESVPEAIVEKPTIEEIPKEEEEKTYRSELELQIVRAPAGDTITLRIPDSKTTERNEINLYLNNQPITTLNKEDSRITIEKDGETDNYVVISDVKPEDAGRYTAEFNGKLQPLCMLEVTEPRLKKSEAQIPLKEVVVEEVVEEEEIKPAEIPTYEVVEGNSINLKIEKPRDTDMKKIFLLQNDKKLEPSTRLTIKPISSTTIEIIIENVKPNDEGTYSIQFGNQPTEKLMILKVLPKPVIHDSLQLPKDVFDEGETLTIQCEFDKKPDEPLVWKLNNIPLSQLKDDRVTMEITDDGKSYILTIKDLRPKDHEGVYKLENSHLVLETPFIRVIENVQEEEEETTILVEDEETESIELQRKPKKEEAEEKPETVTQPTVLEEGKPTPVEEEKPKPVEKEKPKPAEEEAPKPVEEEKPKPVEEEKPKPVEEEKPKPAAEEKPKPVEEEKPKLVEEEKPKPTEEEKPKPVEEEKPKPAEEEKPKPIEEEKPKPAEEEKPKPTEEEKPKLVEEKPKPVEEEKPKPVEEEKPKPAEEEKPKPTEEETPKPVEEEKPKPAEEEKPKPAEEKKPKPAEEEKPKPAEEKKPKPAEEEQPKPTEEEKPKPVEEEKPKPVEEEKPKPAEEEKPKPAEEKKPKPAEEEKPKSVEEEKLKQVEEEKSKPAEEEKPKPVEEEKPKPAEEEKPKPVEEEKPKPVEEEKPKPVEEEKPKPTEEEKPKPVEEEKPKPVEEEKPKPVEEEKTKPVEEEKPKPAEEEKPKPVEEEKPKPVEEEKPKAVEEEKPKRVEEEKPKPVEEEKPKPVEEEKPKPVEEEKPKPAEEEKPKPVEEEKPKPVEEGKPKPVEEEKPKPSEEEKQKPVEEQVQPEPTPVEEEKPTPEKPLSEPVPETQPQVPIEEVKAEAQKPLPKFIKDLKPNKTTLLEGDQLIIEGELDSVPTKVQLQINGEPVPDDRVKTDVKDKKIKFTLDNIQLDESGDFTVKANDEVESKPVSITVNADIPKFVKNLTINKKQFDAGETLNFECTLNKPFTEVVWLKDGQPLEQNEHIQFTQDGPKLKLTIKDAQPEDHTGTYSLKVKDVESDKVPVTVTKKVPKFVKELKPNKTTLLEGEQLVLECELDMVPTTVQLQINGEKVPDDRVKTEIKDKKIKFTLDNIKLDESGDHTVKVNDEVESKPVAIKVNADIPKFVKNLTINKKQFDIGETLNFECTLNKPFTEVVWLKDDAQPTDHTGTYSVQVKNVESDKVPVTVTKKVPKFVKDLKANKSPLTEGEQLVLECELDMAPSSVELILNGEKVPEDRVKKEVKDKKIKFTLDNMKLDESGDYTVKVNDEVESKPVAIKVNADIPKFVKNLTINKKQFDLGETLNFECTLNKPFTEVVWLKDGQPIEQDEHISFSADGPKLKLTIKDAQPSDHTGTYSVQVKNVESDKVPVTVTKKLPKFVKDLKANKTPLTEGEQLVLDCELDMAPSKVELILNGEKVPDDRIKPEIKDKKIKFTLDNIQLNESGDFTVKVNDEVESKPVSIKVNADIPKFVKNLTINKKKFDIGETLNFECTLNKPFDQIVWLKDNEPIEEDAHIQFFVDGPKLKMTIKDAQPSDHTGTYSVRVKDVESDRIPVVVEEKPLTFVKDLTAKKTTLNENETLELSCQLSRPLKPDETIQWYRSEIEIPIEQEYSTEQINLQISNVETTMSGDYYLIISSPDEKKPLKSSTVKITIKPEEIKFLKPLRALKNPLNEDETLILECELDRPTYKNVKFSLNDKPLDENEDDRIKITQTGNKWQIQITHVKQEIDEGDYTVTINDKLTSPKVKVTIIKPLTFIQDLTVSNSEPIVDETIIFQCELSRPLPTGDSKDLLFTLNGKSLSNEQIRRLKIDISTTSPKIVLTLSNVKLTVDQGNYQLKILHLQELQSQTVNVKIRPKPIEVIQPLQPDKENVVEEDTLVLSTKLKNVPDNPTIVWLKDNQPISIDNKRIRSIPSRDGQQFKLSIENVKLDQSGTYALQINDEIITQCDINIKSIPLKTIVPLKVLGTPIVGGNVELQIELNRPNIPFVWLKDGIPLENQPSPIKDQTKYRLKLSDLKLDDSGVYSINFNDGELKENVNLNVALPSFEFIEQLKCIPSDDIEEDSNVIMQCVLNRPIDDENIPVTLLKNNKPLSAADNQRVRIERDGPTLKIHLNNVKSDDAGVYKVTVDKTKDTSTRLKVHDKPLAIIEQLHLVDAKDDTNTVSENLPFELFIRYNKPVKNVVLNRDNKRVPIDKHTQIIYEDNSTSVRIRFDAAQPDDKGKYETIVKDSTVTNKDGLRSQSVTINVKPLPVLFTSDIQVSTSDINNIPEKIELILTTTINQEKGKIKWFLNNKEIKEDQNHKIIVKNLQRQLIIKSTVIADSGIYSAKSDDDERTVELTIKVLDELRFTKELTPSNINTVEGKEKELVFECETSRSTTVQWFHDQQKLSPNELKKHYQIESLKNNTLHKLRILQPVTADSGVYRCVLPTNVETSSQCTIEPAGVDFLQHLATPVHVEYMKSALLECELSKRPQNVVWKDKRGQIIEDSDKYEIMNNGKLQGLMINDCDENDNGEYTITVDNTKSSTAEVIVEPHEEKVQAPSQKLQPEEPIKGGFRKLLPNKLNVNEDTDFILECEVNNPKQITDWYLDDDLIDEHTPRFEIINNGPIRQLKVHKAELNDTGKYTCKDRQSGETTNSDVDVAKAPIRIIKGLPETLIVPQGKI</sequence>
<accession>A0A818NWP3</accession>
<protein>
    <recommendedName>
        <fullName evidence="6">Ig-like domain-containing protein</fullName>
    </recommendedName>
</protein>
<evidence type="ECO:0000256" key="2">
    <source>
        <dbReference type="ARBA" id="ARBA00022490"/>
    </source>
</evidence>
<dbReference type="InterPro" id="IPR003598">
    <property type="entry name" value="Ig_sub2"/>
</dbReference>
<dbReference type="EMBL" id="CAJOAX010000559">
    <property type="protein sequence ID" value="CAF3613953.1"/>
    <property type="molecule type" value="Genomic_DNA"/>
</dbReference>
<dbReference type="SMART" id="SM00408">
    <property type="entry name" value="IGc2"/>
    <property type="match status" value="19"/>
</dbReference>
<dbReference type="Pfam" id="PF07679">
    <property type="entry name" value="I-set"/>
    <property type="match status" value="17"/>
</dbReference>
<feature type="non-terminal residue" evidence="7">
    <location>
        <position position="5310"/>
    </location>
</feature>
<keyword evidence="2" id="KW-0963">Cytoplasm</keyword>
<feature type="region of interest" description="Disordered" evidence="5">
    <location>
        <begin position="1407"/>
        <end position="2058"/>
    </location>
</feature>
<dbReference type="CDD" id="cd00096">
    <property type="entry name" value="Ig"/>
    <property type="match status" value="13"/>
</dbReference>
<dbReference type="SMART" id="SM00409">
    <property type="entry name" value="IG"/>
    <property type="match status" value="34"/>
</dbReference>
<feature type="domain" description="Ig-like" evidence="6">
    <location>
        <begin position="650"/>
        <end position="740"/>
    </location>
</feature>
<feature type="domain" description="Ig-like" evidence="6">
    <location>
        <begin position="2833"/>
        <end position="2910"/>
    </location>
</feature>
<evidence type="ECO:0000313" key="7">
    <source>
        <dbReference type="EMBL" id="CAF3613953.1"/>
    </source>
</evidence>
<dbReference type="InterPro" id="IPR036179">
    <property type="entry name" value="Ig-like_dom_sf"/>
</dbReference>
<comment type="subcellular location">
    <subcellularLocation>
        <location evidence="1">Cytoplasm</location>
    </subcellularLocation>
</comment>
<feature type="compositionally biased region" description="Basic and acidic residues" evidence="5">
    <location>
        <begin position="360"/>
        <end position="380"/>
    </location>
</feature>
<comment type="caution">
    <text evidence="7">The sequence shown here is derived from an EMBL/GenBank/DDBJ whole genome shotgun (WGS) entry which is preliminary data.</text>
</comment>
<dbReference type="PROSITE" id="PS50835">
    <property type="entry name" value="IG_LIKE"/>
    <property type="match status" value="12"/>
</dbReference>
<dbReference type="Gene3D" id="2.60.40.10">
    <property type="entry name" value="Immunoglobulins"/>
    <property type="match status" value="33"/>
</dbReference>
<keyword evidence="3" id="KW-0597">Phosphoprotein</keyword>
<feature type="compositionally biased region" description="Basic and acidic residues" evidence="5">
    <location>
        <begin position="770"/>
        <end position="862"/>
    </location>
</feature>
<proteinExistence type="predicted"/>
<feature type="compositionally biased region" description="Basic and acidic residues" evidence="5">
    <location>
        <begin position="878"/>
        <end position="898"/>
    </location>
</feature>
<dbReference type="InterPro" id="IPR003599">
    <property type="entry name" value="Ig_sub"/>
</dbReference>
<feature type="domain" description="Ig-like" evidence="6">
    <location>
        <begin position="2163"/>
        <end position="2253"/>
    </location>
</feature>
<evidence type="ECO:0000256" key="3">
    <source>
        <dbReference type="ARBA" id="ARBA00022553"/>
    </source>
</evidence>
<feature type="compositionally biased region" description="Basic and acidic residues" evidence="5">
    <location>
        <begin position="3456"/>
        <end position="3466"/>
    </location>
</feature>
<feature type="compositionally biased region" description="Basic and acidic residues" evidence="5">
    <location>
        <begin position="1995"/>
        <end position="2038"/>
    </location>
</feature>
<dbReference type="SUPFAM" id="SSF48726">
    <property type="entry name" value="Immunoglobulin"/>
    <property type="match status" value="29"/>
</dbReference>
<gene>
    <name evidence="7" type="ORF">OTI717_LOCUS7448</name>
</gene>
<feature type="compositionally biased region" description="Acidic residues" evidence="5">
    <location>
        <begin position="2935"/>
        <end position="2948"/>
    </location>
</feature>
<dbReference type="InterPro" id="IPR052385">
    <property type="entry name" value="Obscurin/Obscurin-like_Reg"/>
</dbReference>
<feature type="compositionally biased region" description="Basic and acidic residues" evidence="5">
    <location>
        <begin position="1408"/>
        <end position="1424"/>
    </location>
</feature>
<feature type="compositionally biased region" description="Basic and acidic residues" evidence="5">
    <location>
        <begin position="231"/>
        <end position="344"/>
    </location>
</feature>
<evidence type="ECO:0000256" key="5">
    <source>
        <dbReference type="SAM" id="MobiDB-lite"/>
    </source>
</evidence>
<feature type="compositionally biased region" description="Basic and acidic residues" evidence="5">
    <location>
        <begin position="1932"/>
        <end position="1988"/>
    </location>
</feature>
<feature type="region of interest" description="Disordered" evidence="5">
    <location>
        <begin position="207"/>
        <end position="387"/>
    </location>
</feature>
<name>A0A818NWP3_9BILA</name>
<feature type="compositionally biased region" description="Basic and acidic residues" evidence="5">
    <location>
        <begin position="2274"/>
        <end position="2284"/>
    </location>
</feature>
<dbReference type="InterPro" id="IPR013098">
    <property type="entry name" value="Ig_I-set"/>
</dbReference>
<feature type="region of interest" description="Disordered" evidence="5">
    <location>
        <begin position="2274"/>
        <end position="2306"/>
    </location>
</feature>
<organism evidence="7 8">
    <name type="scientific">Rotaria sordida</name>
    <dbReference type="NCBI Taxonomy" id="392033"/>
    <lineage>
        <taxon>Eukaryota</taxon>
        <taxon>Metazoa</taxon>
        <taxon>Spiralia</taxon>
        <taxon>Gnathifera</taxon>
        <taxon>Rotifera</taxon>
        <taxon>Eurotatoria</taxon>
        <taxon>Bdelloidea</taxon>
        <taxon>Philodinida</taxon>
        <taxon>Philodinidae</taxon>
        <taxon>Rotaria</taxon>
    </lineage>
</organism>
<feature type="domain" description="Ig-like" evidence="6">
    <location>
        <begin position="5188"/>
        <end position="5289"/>
    </location>
</feature>
<dbReference type="PANTHER" id="PTHR35971:SF5">
    <property type="entry name" value="OBSCURIN LIKE CYTOSKELETAL ADAPTOR 1"/>
    <property type="match status" value="1"/>
</dbReference>
<feature type="domain" description="Ig-like" evidence="6">
    <location>
        <begin position="3768"/>
        <end position="3921"/>
    </location>
</feature>
<reference evidence="7" key="1">
    <citation type="submission" date="2021-02" db="EMBL/GenBank/DDBJ databases">
        <authorList>
            <person name="Nowell W R."/>
        </authorList>
    </citation>
    <scope>NUCLEOTIDE SEQUENCE</scope>
</reference>
<evidence type="ECO:0000313" key="8">
    <source>
        <dbReference type="Proteomes" id="UP000663823"/>
    </source>
</evidence>
<feature type="domain" description="Ig-like" evidence="6">
    <location>
        <begin position="4199"/>
        <end position="4298"/>
    </location>
</feature>
<dbReference type="PANTHER" id="PTHR35971">
    <property type="entry name" value="SI:DKEY-31G6.6"/>
    <property type="match status" value="1"/>
</dbReference>
<evidence type="ECO:0000259" key="6">
    <source>
        <dbReference type="PROSITE" id="PS50835"/>
    </source>
</evidence>
<dbReference type="Proteomes" id="UP000663823">
    <property type="component" value="Unassembled WGS sequence"/>
</dbReference>